<dbReference type="PROSITE" id="PS50234">
    <property type="entry name" value="VWFA"/>
    <property type="match status" value="1"/>
</dbReference>
<evidence type="ECO:0000256" key="10">
    <source>
        <dbReference type="PIRNR" id="PIRNR010340"/>
    </source>
</evidence>
<dbReference type="VEuPathDB" id="FungiDB:AB675_11554"/>
<feature type="compositionally biased region" description="Basic and acidic residues" evidence="11">
    <location>
        <begin position="4068"/>
        <end position="4080"/>
    </location>
</feature>
<dbReference type="Gene3D" id="3.40.50.300">
    <property type="entry name" value="P-loop containing nucleotide triphosphate hydrolases"/>
    <property type="match status" value="6"/>
</dbReference>
<dbReference type="GO" id="GO:0005654">
    <property type="term" value="C:nucleoplasm"/>
    <property type="evidence" value="ECO:0007669"/>
    <property type="project" value="UniProtKB-SubCell"/>
</dbReference>
<feature type="region of interest" description="Disordered" evidence="11">
    <location>
        <begin position="2884"/>
        <end position="2934"/>
    </location>
</feature>
<feature type="compositionally biased region" description="Basic and acidic residues" evidence="11">
    <location>
        <begin position="4145"/>
        <end position="4158"/>
    </location>
</feature>
<comment type="similarity">
    <text evidence="3 10">Belongs to the midasin family.</text>
</comment>
<dbReference type="Pfam" id="PF21108">
    <property type="entry name" value="MDN1_4th"/>
    <property type="match status" value="1"/>
</dbReference>
<feature type="compositionally biased region" description="Basic and acidic residues" evidence="11">
    <location>
        <begin position="3899"/>
        <end position="3941"/>
    </location>
</feature>
<dbReference type="GO" id="GO:0005730">
    <property type="term" value="C:nucleolus"/>
    <property type="evidence" value="ECO:0007669"/>
    <property type="project" value="UniProtKB-SubCell"/>
</dbReference>
<feature type="compositionally biased region" description="Acidic residues" evidence="11">
    <location>
        <begin position="3942"/>
        <end position="3964"/>
    </location>
</feature>
<keyword evidence="8 10" id="KW-0143">Chaperone</keyword>
<dbReference type="Pfam" id="PF17867">
    <property type="entry name" value="AAA_lid_7"/>
    <property type="match status" value="3"/>
</dbReference>
<comment type="function">
    <text evidence="10">Nuclear chaperone required for maturation and nuclear export of pre-60S ribosome subunits.</text>
</comment>
<dbReference type="RefSeq" id="XP_018000063.1">
    <property type="nucleotide sequence ID" value="XM_018140412.1"/>
</dbReference>
<comment type="caution">
    <text evidence="13">The sequence shown here is derived from an EMBL/GenBank/DDBJ whole genome shotgun (WGS) entry which is preliminary data.</text>
</comment>
<dbReference type="Pfam" id="PF17865">
    <property type="entry name" value="AAA_lid_5"/>
    <property type="match status" value="1"/>
</dbReference>
<dbReference type="InterPro" id="IPR011704">
    <property type="entry name" value="ATPase_dyneun-rel_AAA"/>
</dbReference>
<keyword evidence="9 10" id="KW-0539">Nucleus</keyword>
<feature type="domain" description="VWFA" evidence="12">
    <location>
        <begin position="4391"/>
        <end position="4540"/>
    </location>
</feature>
<evidence type="ECO:0000256" key="8">
    <source>
        <dbReference type="ARBA" id="ARBA00023186"/>
    </source>
</evidence>
<dbReference type="FunFam" id="3.40.50.300:FF:000582">
    <property type="entry name" value="Midasin"/>
    <property type="match status" value="1"/>
</dbReference>
<dbReference type="InterPro" id="IPR012099">
    <property type="entry name" value="Midasin"/>
</dbReference>
<keyword evidence="7 10" id="KW-0067">ATP-binding</keyword>
<evidence type="ECO:0000256" key="5">
    <source>
        <dbReference type="ARBA" id="ARBA00022553"/>
    </source>
</evidence>
<feature type="compositionally biased region" description="Polar residues" evidence="11">
    <location>
        <begin position="4101"/>
        <end position="4117"/>
    </location>
</feature>
<evidence type="ECO:0000259" key="12">
    <source>
        <dbReference type="PROSITE" id="PS50234"/>
    </source>
</evidence>
<evidence type="ECO:0000256" key="1">
    <source>
        <dbReference type="ARBA" id="ARBA00004604"/>
    </source>
</evidence>
<dbReference type="InterPro" id="IPR027417">
    <property type="entry name" value="P-loop_NTPase"/>
</dbReference>
<dbReference type="InterPro" id="IPR002035">
    <property type="entry name" value="VWF_A"/>
</dbReference>
<dbReference type="GeneID" id="28732293"/>
<proteinExistence type="inferred from homology"/>
<dbReference type="FunFam" id="3.40.50.300:FF:000142">
    <property type="entry name" value="Midasin"/>
    <property type="match status" value="1"/>
</dbReference>
<dbReference type="GO" id="GO:0000055">
    <property type="term" value="P:ribosomal large subunit export from nucleus"/>
    <property type="evidence" value="ECO:0007669"/>
    <property type="project" value="TreeGrafter"/>
</dbReference>
<dbReference type="OrthoDB" id="5186at2759"/>
<evidence type="ECO:0000256" key="6">
    <source>
        <dbReference type="ARBA" id="ARBA00022741"/>
    </source>
</evidence>
<dbReference type="PIRSF" id="PIRSF010340">
    <property type="entry name" value="Midasin"/>
    <property type="match status" value="1"/>
</dbReference>
<dbReference type="GO" id="GO:0005524">
    <property type="term" value="F:ATP binding"/>
    <property type="evidence" value="ECO:0007669"/>
    <property type="project" value="UniProtKB-KW"/>
</dbReference>
<keyword evidence="6 10" id="KW-0547">Nucleotide-binding</keyword>
<keyword evidence="5" id="KW-0597">Phosphoprotein</keyword>
<feature type="compositionally biased region" description="Polar residues" evidence="11">
    <location>
        <begin position="4126"/>
        <end position="4136"/>
    </location>
</feature>
<comment type="subcellular location">
    <subcellularLocation>
        <location evidence="1">Nucleus</location>
        <location evidence="1">Nucleolus</location>
    </subcellularLocation>
    <subcellularLocation>
        <location evidence="2">Nucleus</location>
        <location evidence="2">Nucleoplasm</location>
    </subcellularLocation>
</comment>
<sequence length="4628" mass="514084">MADAYCEKLLSTYVGDDPVFVRWEGTSVDYRLLKLWEEKRWSKLAAAVETCQGLRARTSSMIVSKSMSQSDLNARTALVGGVTLLRGAALSNSRSHFVTTETSLSNISQFGQQLLRAKPVLVAGAPGSGKTSVIMEAARLLNKEASLITLHLNEQTDAKSLIGIYTTSTKDGSFVWQPGVLTTAVQQGHWVLIEDIDRAPAEVLGVLRPLVENGSLFIPNQRKRVKAADGFRIIATIRASSENSQSISSRHAWLTSKRLWSSMMFESYAISEVEEIVVGRFSALKPISANVFGVHESLIDLYRHDPAFKAAQGRPPALRDLLKWCQRTARRLQDSDTVLGNGTAIPENFAGNTFKDGLDCYAAHLSEPVLYNKIAMLIAKAMNISSSQVEFYNSPIENIVTEDSLSLRVGRSTITKLPGRNSHSKRKPFANTTASRRGLEGIAASIDFYEPCLLVGETGVGKTSLVQHIASLVGQSLTVVNLSQQSEVSDLLGGLKPVTAESLVVPLVETFSALFSDTFSASRNEKFQSAVNKAVSKQSWARLLKLFHEAIQTANAALNKPLDPQQPQPFREPAAKKRRLDNPKRESLRERWLLFDNDLKKLQSQIGKSEDSQAFAFVEGRLVQAVRHGEWLLLDEINLASSDTLDHIASLLGDANGARPSILLAEAGNVEKIVAHPNFRLFAAMNPATDAGKKDLPLSLRARFTELFVYSGDENAEDLVRIIQSYLGAILSSDKRAALDLARTYLGVQQLNWEHRLTDGAGDAPHFSIRSLVRCLMYVIEHGRSHGIRRSMYEGFAMSFFTALSRDSEALCFPVVEKHLLSSIKNVKSFLAQQPNLAHVEGEFVAFRHHLISKGSNSPDLQPNYIRTPSGPTSAGKTSMVEYLARLSGNEFIRINNHEHTDLQEYLGSYGSDDDGKLRFKEGVLVSALRHGHWLVLDELNLAPSDVLEALNRLLDDNRELLIPETQQIVRPHKNFMLFATQNPAGLYGGRKRFSRAFRNRFLEIHFDDIPEDELEIILRERAQIAPSFCTQIVAVYKKLSLLRQSSRLFEQRNSFATLRDLFRWASRPVDDRQQLAKHGFMLLAERVREPSERELVKEAIEETLKIKLETDDIYSADALPAAVQEADNIVWTLAMRRLYVLVSEALKNNEPVLLVGATGCGKTQICQVVAAASGRPLNIYNAHTNTETGDLIGSQRPVRSHAQLESDVLDSIRPLMSTNNGALTDDDRGVESLMSKFSHIDTKTLKPEAVKKARDAIAAYRSLFAWSDGSLVRAMKLGEHFLLDEISLADDSVLERLNSVLEPARTIVLAEKGSVDNVVVAHPKFQFVSTMNPGGDYGKRELSAALRNRMTEIWVPPLSQENDVLPIVQKSLKDRARFLAPLMLKFTQWFLTTFNPLSSTSIPLRDLLSWTQFIDTQDQLPAEHAFVHGASLVFLDSVGANPAGMTASTIGNISNARLQCLAFLQELVVIDVADLYNARPELSATDAIISVGQFGLRRAHSGIKTPTELVFDAPTTLKNMMRIVRALQLDRPVLLEGNPGVGKTAIVTALAQVVGQKLTRINLSDQTDLMDLFGADAPTTNEGLGNFAWQNGPLLQAMQDGAWVLLDEMNLASQSVLEGLNSCLDHRKEAYIAELDRTFSCHPNFRLFAAQNPHHQGGGRKGLPASFVNRFTVVYADPFEQEDLMRICKANYPEVDPQHLTTIIRVVSESDQIMHHQPFFQEGGPWEVNLRDVSRWLALSKQHSGLNPMYHFDTVVASRFRTTKQKDALAAVRADNEGNAPPVSTYTRLSRSELKIGIALLQRDDLLQHIAGTYAISPSGLPAARSIVTALQFGWPVIVSGPVNVGKTELIRSLAATSGSKLVEFSMNADIDTTDLLGGFEQYDPDRNLQAIRHRLIAVLHEALVQGLAQEISVDRVIPLLKAWTTTGDENVLPGQLLTVVSGLNSPKLQPFVTELRSLVDANTVARKRQFVWNDGILLDAIQDGSWVVLDNANLCNASVLDRLNSLLETDGHLVISEQHSTDGTGPRLVRPHPAFRIFLTTDPKYGELSRAMRNRSLEVYISEPMRPDETVGLVRYHESARLSRLRDLALRDELPEELVDAYINNLDHDDVQLIRVGTHDLLNPALSASLSANNALLQQMQHSRSPLWRVMLSEMDMHTATFPRNMQPFLWLLNEPDFASIIQQKGLEQLRPYHRIWQLGMLTSRMQLLMGRVVQKAESLGVKDLSVLERSAVVTKNKKIDAVSTPAVFAFSQAVMRQIVQFLSSLTPETISDAYAFEQMANFIADLMALADGTDLDLPRLQAFLQIGQEISSHPDSQQGPLRNFSEALQVFDISRLEYGRALQAMWPVWSPKVPQNLPQLEIKMALEGLLRLLDENIIARSQRRMDFVEVKKGLLDAALTAWSSDDSPTGVKQLSASVLALEQQASVSRQVPIHFEESFLQMFDRLSSQEILMHSGAVLDLMPFVDCRRLLTAASCANGSHEKALGELAALYSNYDDNGSQLTHKLLEGLAGATSQPLRALQTTREEIVQIIRTVSKTSSTLSRSTLEVVLRNTSKLALNVFKSHAHILTDVQHTWMNENDELNLRELLNAASSPPPLPSQYEWFAEVMQMHLVPALRLLSSIAATPDGSQTHVIGLALAHVTTAALIMVVPDKPFDPALLPQVEAKRHALRRNELMRKVDAQRMFDVRNSGSQSSLVGRLRQTEKSSLGRVQEEFNLVIRGILQSPALSNMLRTGGTELDFQDAGRLRESIARIAGRMDKLDRAYDDLVVPVVQLLSCLGLGIELLQQKDVRVPPDPKLISHLPMAGATPRNTVHWPLQGLKKSNHDRFLWLEHHAVKHAVEIGSAAKHHQGDLQDYLTVLDSFYVQWKERLSKDQTQAESKSRYYAYRGEEDEDPDADQREMADMFPVFDDSDDTRRIDGESSQSDSTSTALRLAQFQRRMFGSKDCIAPEVLLEVAVTQSSSESSSSRSSFQQALPALFLQLEARSSSLNQPDQAERFNIYTDHNVKEIEKLQTLVADVYSRFAEIHEHWPEHAVPVEVHAICDDLLDFTLLTPLAKLLTKTEKLLDSVAQWQSVASREWSVANLQEEITALIVSWRRLELSSWSRLLDIEKQKHEDNAASWFFIAYEAILYNTRAVADSNGDDRAYCFELVKTLEEFLKSATLGQFSPRLNLLHSMAVTLTAMGQDDSRLQRIAAAVSHVLAHYGRYASNVEKNVTIGRADLEKAVIEQIKLASWKDTNVTALKDSARRTHYKLFKIVKKYRALLNQPVATFTSEGLRSSTTERPVLSEAAPHDAQSALATCAASFSDWQLRPARLTSPSNAALGMRRVYLAQQGDLNVSNELESLRVDLSKSIQELRKETPSSLTDETSALVKHLRERKRRLFTDTIKDVTHMGIRRNLAMTDLGKQADTATVLSTMPQIPKFATLSGHVESDYALHELLDLLPAARNAPTEHTPDLTDGEIRRSVGLLEGLLLQSLSQRERIAIFSTAILELRATVDGLSSLHTDADIFHRSSHHSRDSNAIQIRAQWLPTILDAAVRVVSIQAKYGELDLSAVTARLTLSAGILRSLSLRRSQLSQLPDGLVSESALRIDNEVEAALLELEQDIVRLQSLEPEIEYLVQQLLPWARLDDVNPNGHAKVNGINHLALSSIDQTVRDLVDTVFVALQQLSSLKTTAVNDTESAGWLIQHDRRYNEIARALHVSDVSEKLSSVLSNLHHLQPADLRIAISLLVVVTPIFEQFKLIAEHCLTEQISVHEQTLRLACFLTKSFTSIANEGFCTPSDPHDGQQESGKLESGTGLGDGEGAQDISKDVGADEDLSEFAQGEQEDQDGEMEDAEGAVDMGADDLQGKMGESGERDSECTGESGSEDEGQDQMDEETGSVDDLDPTAVDEKMWDDAQKDGEEDQKDLKGQKQKGEKTQEQTEAGGEKAEGDNEGEADDGVQGEDELVEEDDNTGEGKAQAENIDPHLQDEQALDLPEELQLNGEEDEKDDEDADDIDGMSDVELPVDNGEKEQVDDLGTPDRDEEGVADQDETVAEEDENANPIADDDEISPDQDPDNNHDDHVQREGDMELEEDPQAEGEQGAADRVQDNINPDQDIEGQNQNEQMMDKAEVQNGATSTDNQEQGADGTGATERGHGREDKIERQKKEALRKLADVIEQWHQRREILDPVEDDPATEVKEDIDMQEADFEHLDADDAQADAQALGAAGPNETQNVDMSKAIQDKEMSIDHEDTMLPDPQEEMSDEVRAAERLNRYKRTPITQQIDAKTVRSSQSNSLVSETAADVQHLDLDATTPPSGSSQETATQLWQHCSQITHSFSLILTEQLRLILHPTTATKLRGDFRSGKRLNLKRIIPYIASGYKRDKIWMRRSVPSKRNYQIMLAIDDSKSMAESGADLLALQTTALLCKSLAMLEVGEIAVVGFGDGKDNGDRGVHVAHEFGDVWKGQESGVNIFGKLGFRQEGTDVKLLVRKSLEMMSEARLKKAGGGGSEELWQLMIIISDGHCSEHDEVRRLVRKGKEEKVLIVFVILDNINMGQSHTDGGREGTSASESVGQSILDLKEAVFEEDEDGEMKVTTRRYLERFPFEYYLIVRDVKELPGVLGRCLKGWFGEVSGS</sequence>
<feature type="compositionally biased region" description="Acidic residues" evidence="11">
    <location>
        <begin position="3875"/>
        <end position="3895"/>
    </location>
</feature>
<accession>A0A0N1HQA6</accession>
<organism evidence="13 14">
    <name type="scientific">Cyphellophora attinorum</name>
    <dbReference type="NCBI Taxonomy" id="1664694"/>
    <lineage>
        <taxon>Eukaryota</taxon>
        <taxon>Fungi</taxon>
        <taxon>Dikarya</taxon>
        <taxon>Ascomycota</taxon>
        <taxon>Pezizomycotina</taxon>
        <taxon>Eurotiomycetes</taxon>
        <taxon>Chaetothyriomycetidae</taxon>
        <taxon>Chaetothyriales</taxon>
        <taxon>Cyphellophoraceae</taxon>
        <taxon>Cyphellophora</taxon>
    </lineage>
</organism>
<evidence type="ECO:0000313" key="13">
    <source>
        <dbReference type="EMBL" id="KPI40100.1"/>
    </source>
</evidence>
<dbReference type="PANTHER" id="PTHR48103:SF2">
    <property type="entry name" value="MIDASIN"/>
    <property type="match status" value="1"/>
</dbReference>
<evidence type="ECO:0000256" key="2">
    <source>
        <dbReference type="ARBA" id="ARBA00004642"/>
    </source>
</evidence>
<evidence type="ECO:0000256" key="11">
    <source>
        <dbReference type="SAM" id="MobiDB-lite"/>
    </source>
</evidence>
<dbReference type="PANTHER" id="PTHR48103">
    <property type="entry name" value="MIDASIN-RELATED"/>
    <property type="match status" value="1"/>
</dbReference>
<dbReference type="STRING" id="1664694.A0A0N1HQA6"/>
<feature type="region of interest" description="Disordered" evidence="11">
    <location>
        <begin position="3853"/>
        <end position="4158"/>
    </location>
</feature>
<name>A0A0N1HQA6_9EURO</name>
<dbReference type="Proteomes" id="UP000038010">
    <property type="component" value="Unassembled WGS sequence"/>
</dbReference>
<dbReference type="FunFam" id="3.40.50.300:FF:000712">
    <property type="entry name" value="Midasin"/>
    <property type="match status" value="1"/>
</dbReference>
<protein>
    <recommendedName>
        <fullName evidence="4 10">Midasin</fullName>
    </recommendedName>
</protein>
<dbReference type="SUPFAM" id="SSF52540">
    <property type="entry name" value="P-loop containing nucleoside triphosphate hydrolases"/>
    <property type="match status" value="6"/>
</dbReference>
<feature type="region of interest" description="Disordered" evidence="11">
    <location>
        <begin position="558"/>
        <end position="584"/>
    </location>
</feature>
<evidence type="ECO:0000256" key="9">
    <source>
        <dbReference type="ARBA" id="ARBA00023242"/>
    </source>
</evidence>
<reference evidence="13 14" key="1">
    <citation type="submission" date="2015-06" db="EMBL/GenBank/DDBJ databases">
        <title>Draft genome of the ant-associated black yeast Phialophora attae CBS 131958.</title>
        <authorList>
            <person name="Moreno L.F."/>
            <person name="Stielow B.J."/>
            <person name="de Hoog S."/>
            <person name="Vicente V.A."/>
            <person name="Weiss V.A."/>
            <person name="de Vries M."/>
            <person name="Cruz L.M."/>
            <person name="Souza E.M."/>
        </authorList>
    </citation>
    <scope>NUCLEOTIDE SEQUENCE [LARGE SCALE GENOMIC DNA]</scope>
    <source>
        <strain evidence="13 14">CBS 131958</strain>
    </source>
</reference>
<feature type="compositionally biased region" description="Acidic residues" evidence="11">
    <location>
        <begin position="3982"/>
        <end position="4011"/>
    </location>
</feature>
<dbReference type="InterPro" id="IPR048617">
    <property type="entry name" value="MDN1_AAA_lid_4"/>
</dbReference>
<keyword evidence="14" id="KW-1185">Reference proteome</keyword>
<gene>
    <name evidence="13" type="ORF">AB675_11554</name>
</gene>
<dbReference type="SMART" id="SM00382">
    <property type="entry name" value="AAA"/>
    <property type="match status" value="6"/>
</dbReference>
<evidence type="ECO:0000256" key="3">
    <source>
        <dbReference type="ARBA" id="ARBA00007188"/>
    </source>
</evidence>
<dbReference type="EMBL" id="LFJN01000013">
    <property type="protein sequence ID" value="KPI40100.1"/>
    <property type="molecule type" value="Genomic_DNA"/>
</dbReference>
<dbReference type="Pfam" id="PF07728">
    <property type="entry name" value="AAA_5"/>
    <property type="match status" value="8"/>
</dbReference>
<evidence type="ECO:0000313" key="14">
    <source>
        <dbReference type="Proteomes" id="UP000038010"/>
    </source>
</evidence>
<dbReference type="GO" id="GO:0030687">
    <property type="term" value="C:preribosome, large subunit precursor"/>
    <property type="evidence" value="ECO:0007669"/>
    <property type="project" value="TreeGrafter"/>
</dbReference>
<dbReference type="SUPFAM" id="SSF53300">
    <property type="entry name" value="vWA-like"/>
    <property type="match status" value="1"/>
</dbReference>
<dbReference type="GO" id="GO:0000027">
    <property type="term" value="P:ribosomal large subunit assembly"/>
    <property type="evidence" value="ECO:0007669"/>
    <property type="project" value="InterPro"/>
</dbReference>
<feature type="region of interest" description="Disordered" evidence="11">
    <location>
        <begin position="3787"/>
        <end position="3818"/>
    </location>
</feature>
<dbReference type="GO" id="GO:0016887">
    <property type="term" value="F:ATP hydrolysis activity"/>
    <property type="evidence" value="ECO:0007669"/>
    <property type="project" value="InterPro"/>
</dbReference>
<dbReference type="InterPro" id="IPR036465">
    <property type="entry name" value="vWFA_dom_sf"/>
</dbReference>
<evidence type="ECO:0000256" key="4">
    <source>
        <dbReference type="ARBA" id="ARBA00017143"/>
    </source>
</evidence>
<dbReference type="InterPro" id="IPR003593">
    <property type="entry name" value="AAA+_ATPase"/>
</dbReference>
<feature type="compositionally biased region" description="Acidic residues" evidence="11">
    <location>
        <begin position="4033"/>
        <end position="4067"/>
    </location>
</feature>
<evidence type="ECO:0000256" key="7">
    <source>
        <dbReference type="ARBA" id="ARBA00022840"/>
    </source>
</evidence>
<dbReference type="FunFam" id="3.40.50.300:FF:001368">
    <property type="entry name" value="Midasin"/>
    <property type="match status" value="1"/>
</dbReference>
<dbReference type="InterPro" id="IPR040848">
    <property type="entry name" value="AAA_lid_7"/>
</dbReference>
<dbReference type="InterPro" id="IPR041190">
    <property type="entry name" value="Midasin_AAA_lid_5"/>
</dbReference>